<dbReference type="InterPro" id="IPR011009">
    <property type="entry name" value="Kinase-like_dom_sf"/>
</dbReference>
<dbReference type="Pfam" id="PF01636">
    <property type="entry name" value="APH"/>
    <property type="match status" value="1"/>
</dbReference>
<comment type="caution">
    <text evidence="2">The sequence shown here is derived from an EMBL/GenBank/DDBJ whole genome shotgun (WGS) entry which is preliminary data.</text>
</comment>
<dbReference type="GO" id="GO:0016740">
    <property type="term" value="F:transferase activity"/>
    <property type="evidence" value="ECO:0007669"/>
    <property type="project" value="UniProtKB-KW"/>
</dbReference>
<keyword evidence="3" id="KW-1185">Reference proteome</keyword>
<protein>
    <submittedName>
        <fullName evidence="2">Phosphotransferase</fullName>
    </submittedName>
</protein>
<dbReference type="EMBL" id="VKHT01001013">
    <property type="protein sequence ID" value="MBB0246641.1"/>
    <property type="molecule type" value="Genomic_DNA"/>
</dbReference>
<gene>
    <name evidence="2" type="ORF">FNQ90_21615</name>
</gene>
<dbReference type="AlphaFoldDB" id="A0A7W3Y3M7"/>
<dbReference type="Gene3D" id="3.90.1200.10">
    <property type="match status" value="1"/>
</dbReference>
<evidence type="ECO:0000259" key="1">
    <source>
        <dbReference type="Pfam" id="PF01636"/>
    </source>
</evidence>
<name>A0A7W3Y3M7_9ACTN</name>
<feature type="domain" description="Aminoglycoside phosphotransferase" evidence="1">
    <location>
        <begin position="16"/>
        <end position="255"/>
    </location>
</feature>
<organism evidence="2 3">
    <name type="scientific">Streptomyces alkaliphilus</name>
    <dbReference type="NCBI Taxonomy" id="1472722"/>
    <lineage>
        <taxon>Bacteria</taxon>
        <taxon>Bacillati</taxon>
        <taxon>Actinomycetota</taxon>
        <taxon>Actinomycetes</taxon>
        <taxon>Kitasatosporales</taxon>
        <taxon>Streptomycetaceae</taxon>
        <taxon>Streptomyces</taxon>
    </lineage>
</organism>
<evidence type="ECO:0000313" key="2">
    <source>
        <dbReference type="EMBL" id="MBB0246641.1"/>
    </source>
</evidence>
<dbReference type="PANTHER" id="PTHR21310">
    <property type="entry name" value="AMINOGLYCOSIDE PHOSPHOTRANSFERASE-RELATED-RELATED"/>
    <property type="match status" value="1"/>
</dbReference>
<proteinExistence type="predicted"/>
<dbReference type="Proteomes" id="UP000538929">
    <property type="component" value="Unassembled WGS sequence"/>
</dbReference>
<sequence length="319" mass="35275">MWVDRSLPADTRVVGARRLRGGWTSEMWHLETVDAEGTPNAPNGVVLRSFVREFFRRHAPGLLEREARVLDLLAPGPVPTARLLAVDPTGGHADHPSLLMTLLPGGLRLGQSAGEPPAHIDHRVRSLARQLADIHRFEPAPADRPRTWQAWTTADRVRLPADPGRPEVWRRAVELIRREAPAPGTYRPCFLHRDYHLGNVLFSGPPGGERITGVVDWVETSTGPADLDVAHCSASLALLHDADTALGFADHYLREGGRDLAANPADRLYWYLLDALALAPDAEKVATAWRGAGRPDLTPERAGVRLEEWLVALLERFDR</sequence>
<accession>A0A7W3Y3M7</accession>
<dbReference type="SUPFAM" id="SSF56112">
    <property type="entry name" value="Protein kinase-like (PK-like)"/>
    <property type="match status" value="1"/>
</dbReference>
<evidence type="ECO:0000313" key="3">
    <source>
        <dbReference type="Proteomes" id="UP000538929"/>
    </source>
</evidence>
<reference evidence="3" key="1">
    <citation type="submission" date="2019-10" db="EMBL/GenBank/DDBJ databases">
        <title>Streptomyces sp. nov., a novel actinobacterium isolated from alkaline environment.</title>
        <authorList>
            <person name="Golinska P."/>
        </authorList>
    </citation>
    <scope>NUCLEOTIDE SEQUENCE [LARGE SCALE GENOMIC DNA]</scope>
    <source>
        <strain evidence="3">DSM 42118</strain>
    </source>
</reference>
<keyword evidence="2" id="KW-0808">Transferase</keyword>
<dbReference type="InterPro" id="IPR051678">
    <property type="entry name" value="AGP_Transferase"/>
</dbReference>
<dbReference type="InterPro" id="IPR002575">
    <property type="entry name" value="Aminoglycoside_PTrfase"/>
</dbReference>